<reference evidence="3" key="1">
    <citation type="submission" date="2020-07" db="EMBL/GenBank/DDBJ databases">
        <title>Genome sequence and genetic diversity analysis of an under-domesticated orphan crop, white fonio (Digitaria exilis).</title>
        <authorList>
            <person name="Bennetzen J.L."/>
            <person name="Chen S."/>
            <person name="Ma X."/>
            <person name="Wang X."/>
            <person name="Yssel A.E.J."/>
            <person name="Chaluvadi S.R."/>
            <person name="Johnson M."/>
            <person name="Gangashetty P."/>
            <person name="Hamidou F."/>
            <person name="Sanogo M.D."/>
            <person name="Zwaenepoel A."/>
            <person name="Wallace J."/>
            <person name="Van De Peer Y."/>
            <person name="Van Deynze A."/>
        </authorList>
    </citation>
    <scope>NUCLEOTIDE SEQUENCE</scope>
    <source>
        <tissue evidence="3">Leaves</tissue>
    </source>
</reference>
<organism evidence="3 4">
    <name type="scientific">Digitaria exilis</name>
    <dbReference type="NCBI Taxonomy" id="1010633"/>
    <lineage>
        <taxon>Eukaryota</taxon>
        <taxon>Viridiplantae</taxon>
        <taxon>Streptophyta</taxon>
        <taxon>Embryophyta</taxon>
        <taxon>Tracheophyta</taxon>
        <taxon>Spermatophyta</taxon>
        <taxon>Magnoliopsida</taxon>
        <taxon>Liliopsida</taxon>
        <taxon>Poales</taxon>
        <taxon>Poaceae</taxon>
        <taxon>PACMAD clade</taxon>
        <taxon>Panicoideae</taxon>
        <taxon>Panicodae</taxon>
        <taxon>Paniceae</taxon>
        <taxon>Anthephorinae</taxon>
        <taxon>Digitaria</taxon>
    </lineage>
</organism>
<dbReference type="Gene3D" id="1.20.1280.50">
    <property type="match status" value="1"/>
</dbReference>
<proteinExistence type="predicted"/>
<accession>A0A835BAS7</accession>
<dbReference type="PANTHER" id="PTHR33165">
    <property type="entry name" value="F-BOX DOMAIN CONTAINING PROTEIN-LIKE-RELATED"/>
    <property type="match status" value="1"/>
</dbReference>
<dbReference type="PANTHER" id="PTHR33165:SF54">
    <property type="entry name" value="DUF1618 DOMAIN-CONTAINING PROTEIN"/>
    <property type="match status" value="1"/>
</dbReference>
<feature type="domain" description="KIB1-4 beta-propeller" evidence="2">
    <location>
        <begin position="121"/>
        <end position="378"/>
    </location>
</feature>
<evidence type="ECO:0000313" key="4">
    <source>
        <dbReference type="Proteomes" id="UP000636709"/>
    </source>
</evidence>
<sequence>MDKQMLNAGCHEPEGDPERRDEWAKLPPDLAAEIAGRLLGIDLAEYIRFRAVCKPWRQSTEDPHALHSRFLPRNWVVLVNYLDQFRLNHGDERLSPKENYGDETTSRKKFRLLNVATGASLTGVELPGELSGHHAIGYVEGLLVLWNDVTSGIRLLNPLTHAVTDLPGFASIFADASSTAVLENTYQFRGFGFVDGAAASSPPAMVVLLGEVFQMIACIRLGDEPRWALVDTSSLSLDGGGTAKVSFRTTLSLRGRFYMSTSTGDVVTVELDPEPRLVYVIKQATRAAARPTTTPFMGSLDEFYLAPSGGNGDSARTMLMVRRGREKVEVFEVDVDGGKLVPTSTVGTDRAVFIGSARALSVSTRLFPSAATNAVYFCVGLRPVELLFLVVRLDDGCGGDELARIPYNDQVAGPFIGPCNLDVYLAWCVDYVHM</sequence>
<dbReference type="Pfam" id="PF03478">
    <property type="entry name" value="Beta-prop_KIB1-4"/>
    <property type="match status" value="1"/>
</dbReference>
<dbReference type="InterPro" id="IPR036047">
    <property type="entry name" value="F-box-like_dom_sf"/>
</dbReference>
<dbReference type="OrthoDB" id="653077at2759"/>
<dbReference type="AlphaFoldDB" id="A0A835BAS7"/>
<dbReference type="SUPFAM" id="SSF81383">
    <property type="entry name" value="F-box domain"/>
    <property type="match status" value="1"/>
</dbReference>
<evidence type="ECO:0000313" key="3">
    <source>
        <dbReference type="EMBL" id="KAF8692949.1"/>
    </source>
</evidence>
<evidence type="ECO:0000256" key="1">
    <source>
        <dbReference type="SAM" id="MobiDB-lite"/>
    </source>
</evidence>
<dbReference type="Gramene" id="Dexi1A01G0021500.1">
    <property type="protein sequence ID" value="Dexi1A01G0021500.1:cds"/>
    <property type="gene ID" value="Dexi1A01G0021500"/>
</dbReference>
<dbReference type="Proteomes" id="UP000636709">
    <property type="component" value="Unassembled WGS sequence"/>
</dbReference>
<name>A0A835BAS7_9POAL</name>
<keyword evidence="4" id="KW-1185">Reference proteome</keyword>
<dbReference type="EMBL" id="JACEFO010001926">
    <property type="protein sequence ID" value="KAF8692949.1"/>
    <property type="molecule type" value="Genomic_DNA"/>
</dbReference>
<feature type="compositionally biased region" description="Basic and acidic residues" evidence="1">
    <location>
        <begin position="11"/>
        <end position="22"/>
    </location>
</feature>
<dbReference type="InterPro" id="IPR005174">
    <property type="entry name" value="KIB1-4_b-propeller"/>
</dbReference>
<protein>
    <recommendedName>
        <fullName evidence="2">KIB1-4 beta-propeller domain-containing protein</fullName>
    </recommendedName>
</protein>
<gene>
    <name evidence="3" type="ORF">HU200_039311</name>
</gene>
<comment type="caution">
    <text evidence="3">The sequence shown here is derived from an EMBL/GenBank/DDBJ whole genome shotgun (WGS) entry which is preliminary data.</text>
</comment>
<evidence type="ECO:0000259" key="2">
    <source>
        <dbReference type="Pfam" id="PF03478"/>
    </source>
</evidence>
<feature type="region of interest" description="Disordered" evidence="1">
    <location>
        <begin position="1"/>
        <end position="22"/>
    </location>
</feature>